<protein>
    <submittedName>
        <fullName evidence="2">Uncharacterized protein</fullName>
    </submittedName>
</protein>
<dbReference type="STRING" id="1806892.AZH43_06395"/>
<proteinExistence type="predicted"/>
<dbReference type="RefSeq" id="WP_081406752.1">
    <property type="nucleotide sequence ID" value="NZ_CBCSIK010000006.1"/>
</dbReference>
<name>A0A151Y5N4_9GAMM</name>
<feature type="transmembrane region" description="Helical" evidence="1">
    <location>
        <begin position="130"/>
        <end position="153"/>
    </location>
</feature>
<keyword evidence="1" id="KW-0472">Membrane</keyword>
<dbReference type="EMBL" id="LUAW01000010">
    <property type="protein sequence ID" value="KYQ73306.1"/>
    <property type="molecule type" value="Genomic_DNA"/>
</dbReference>
<keyword evidence="1" id="KW-0812">Transmembrane</keyword>
<sequence length="205" mass="23603">MWEIILKAIPFTPLLYWFFSKTFRMAKKRKFYEAQIRALDDYIKNYYNNDSIEFTLRDLKARQVTCNDWVGAKFLDYAISKKCPNIFGTIEDFDRAWFLVKLEDEAGVVKLVSNYSESSIRGCFKIIIRVYFFSGAILIINKSLLIFLSLFGLPGIPTYSCLYNFIFFISVLALGISSILIVSIGRGIASILALSKKLPINFKTN</sequence>
<reference evidence="2 3" key="1">
    <citation type="submission" date="2016-03" db="EMBL/GenBank/DDBJ databases">
        <title>Acinetobacter genomospecies 28 strain ANC 4149.</title>
        <authorList>
            <person name="Radolfova-Krizova L."/>
            <person name="Nemec A."/>
        </authorList>
    </citation>
    <scope>NUCLEOTIDE SEQUENCE [LARGE SCALE GENOMIC DNA]</scope>
    <source>
        <strain evidence="2 3">ANC 4149</strain>
    </source>
</reference>
<evidence type="ECO:0000256" key="1">
    <source>
        <dbReference type="SAM" id="Phobius"/>
    </source>
</evidence>
<organism evidence="2 3">
    <name type="scientific">Acinetobacter pragensis</name>
    <dbReference type="NCBI Taxonomy" id="1806892"/>
    <lineage>
        <taxon>Bacteria</taxon>
        <taxon>Pseudomonadati</taxon>
        <taxon>Pseudomonadota</taxon>
        <taxon>Gammaproteobacteria</taxon>
        <taxon>Moraxellales</taxon>
        <taxon>Moraxellaceae</taxon>
        <taxon>Acinetobacter</taxon>
    </lineage>
</organism>
<keyword evidence="1" id="KW-1133">Transmembrane helix</keyword>
<dbReference type="Proteomes" id="UP000076276">
    <property type="component" value="Unassembled WGS sequence"/>
</dbReference>
<keyword evidence="3" id="KW-1185">Reference proteome</keyword>
<dbReference type="AlphaFoldDB" id="A0A151Y5N4"/>
<accession>A0A151Y5N4</accession>
<dbReference type="OrthoDB" id="6392713at2"/>
<gene>
    <name evidence="2" type="ORF">AZH43_06395</name>
</gene>
<feature type="transmembrane region" description="Helical" evidence="1">
    <location>
        <begin position="165"/>
        <end position="194"/>
    </location>
</feature>
<comment type="caution">
    <text evidence="2">The sequence shown here is derived from an EMBL/GenBank/DDBJ whole genome shotgun (WGS) entry which is preliminary data.</text>
</comment>
<evidence type="ECO:0000313" key="3">
    <source>
        <dbReference type="Proteomes" id="UP000076276"/>
    </source>
</evidence>
<evidence type="ECO:0000313" key="2">
    <source>
        <dbReference type="EMBL" id="KYQ73306.1"/>
    </source>
</evidence>